<dbReference type="Proteomes" id="UP000541583">
    <property type="component" value="Unassembled WGS sequence"/>
</dbReference>
<dbReference type="EMBL" id="JACHCB010000007">
    <property type="protein sequence ID" value="MBB6110274.1"/>
    <property type="molecule type" value="Genomic_DNA"/>
</dbReference>
<feature type="region of interest" description="Disordered" evidence="1">
    <location>
        <begin position="52"/>
        <end position="87"/>
    </location>
</feature>
<protein>
    <submittedName>
        <fullName evidence="2">Uncharacterized protein</fullName>
    </submittedName>
</protein>
<dbReference type="RefSeq" id="WP_076373808.1">
    <property type="nucleotide sequence ID" value="NZ_FTMG01000006.1"/>
</dbReference>
<feature type="compositionally biased region" description="Gly residues" evidence="1">
    <location>
        <begin position="63"/>
        <end position="76"/>
    </location>
</feature>
<feature type="compositionally biased region" description="Polar residues" evidence="1">
    <location>
        <begin position="77"/>
        <end position="87"/>
    </location>
</feature>
<reference evidence="2 3" key="1">
    <citation type="submission" date="2020-08" db="EMBL/GenBank/DDBJ databases">
        <title>Genomic Encyclopedia of Type Strains, Phase IV (KMG-V): Genome sequencing to study the core and pangenomes of soil and plant-associated prokaryotes.</title>
        <authorList>
            <person name="Whitman W."/>
        </authorList>
    </citation>
    <scope>NUCLEOTIDE SEQUENCE [LARGE SCALE GENOMIC DNA]</scope>
    <source>
        <strain evidence="2 3">ANJLi2</strain>
    </source>
</reference>
<keyword evidence="3" id="KW-1185">Reference proteome</keyword>
<evidence type="ECO:0000256" key="1">
    <source>
        <dbReference type="SAM" id="MobiDB-lite"/>
    </source>
</evidence>
<accession>A0ABR6PKH8</accession>
<sequence length="322" mass="35229">MKNLDELTLLFPEMEQKRQQSTLGGDVYNGGDHGVAYSMTGDPGVVIYGTPITPPGNYSGPGFDNGGSGENGGGGSIQTDGDTSNPYGPQAIMTPLHIDIVNDLYNKFRYSADLTQTQKDNFKNILLNIDGTKSGDKMLTALDAYYNKPENANLTKPMVTNKPSSNGGTAAFDHQNNEFDLQGFLDGGNTNSWGIYNVGHELDHTLQWAQNQNPNKVNFELDAYMLAAEMVKEAPADYTSQALEINVQSQLDFDHQNAQQSQFTVAWANFLNGDYSASNYSNLVYGFQQGSTVGQNYLTYNKAPVTTDPNAVPQWLTDLQNQ</sequence>
<evidence type="ECO:0000313" key="3">
    <source>
        <dbReference type="Proteomes" id="UP000541583"/>
    </source>
</evidence>
<proteinExistence type="predicted"/>
<name>A0ABR6PKH8_9SPHI</name>
<gene>
    <name evidence="2" type="ORF">HDF23_003030</name>
</gene>
<comment type="caution">
    <text evidence="2">The sequence shown here is derived from an EMBL/GenBank/DDBJ whole genome shotgun (WGS) entry which is preliminary data.</text>
</comment>
<organism evidence="2 3">
    <name type="scientific">Mucilaginibacter lappiensis</name>
    <dbReference type="NCBI Taxonomy" id="354630"/>
    <lineage>
        <taxon>Bacteria</taxon>
        <taxon>Pseudomonadati</taxon>
        <taxon>Bacteroidota</taxon>
        <taxon>Sphingobacteriia</taxon>
        <taxon>Sphingobacteriales</taxon>
        <taxon>Sphingobacteriaceae</taxon>
        <taxon>Mucilaginibacter</taxon>
    </lineage>
</organism>
<evidence type="ECO:0000313" key="2">
    <source>
        <dbReference type="EMBL" id="MBB6110274.1"/>
    </source>
</evidence>